<proteinExistence type="predicted"/>
<feature type="compositionally biased region" description="Polar residues" evidence="1">
    <location>
        <begin position="1"/>
        <end position="15"/>
    </location>
</feature>
<evidence type="ECO:0000313" key="3">
    <source>
        <dbReference type="Proteomes" id="UP001196870"/>
    </source>
</evidence>
<dbReference type="EMBL" id="JAAGBB010000001">
    <property type="protein sequence ID" value="MBR0662923.1"/>
    <property type="molecule type" value="Genomic_DNA"/>
</dbReference>
<dbReference type="Proteomes" id="UP001196870">
    <property type="component" value="Unassembled WGS sequence"/>
</dbReference>
<keyword evidence="3" id="KW-1185">Reference proteome</keyword>
<feature type="region of interest" description="Disordered" evidence="1">
    <location>
        <begin position="1"/>
        <end position="22"/>
    </location>
</feature>
<name>A0ABS5ERK2_9PROT</name>
<comment type="caution">
    <text evidence="2">The sequence shown here is derived from an EMBL/GenBank/DDBJ whole genome shotgun (WGS) entry which is preliminary data.</text>
</comment>
<sequence length="71" mass="7641">MHGRGQNSAQATQGNPARHVPRLAAGEARCRVLFEAATDAEDQVRLGRLLGAWRAALDLSPILAEPPKRSI</sequence>
<protein>
    <submittedName>
        <fullName evidence="2">Uncharacterized protein</fullName>
    </submittedName>
</protein>
<organism evidence="2 3">
    <name type="scientific">Plastoroseomonas hellenica</name>
    <dbReference type="NCBI Taxonomy" id="2687306"/>
    <lineage>
        <taxon>Bacteria</taxon>
        <taxon>Pseudomonadati</taxon>
        <taxon>Pseudomonadota</taxon>
        <taxon>Alphaproteobacteria</taxon>
        <taxon>Acetobacterales</taxon>
        <taxon>Acetobacteraceae</taxon>
        <taxon>Plastoroseomonas</taxon>
    </lineage>
</organism>
<gene>
    <name evidence="2" type="ORF">GXW71_01015</name>
</gene>
<dbReference type="RefSeq" id="WP_211850483.1">
    <property type="nucleotide sequence ID" value="NZ_JAAGBB010000001.1"/>
</dbReference>
<reference evidence="3" key="1">
    <citation type="journal article" date="2021" name="Syst. Appl. Microbiol.">
        <title>Roseomonas hellenica sp. nov., isolated from roots of wild-growing Alkanna tinctoria.</title>
        <authorList>
            <person name="Rat A."/>
            <person name="Naranjo H.D."/>
            <person name="Lebbe L."/>
            <person name="Cnockaert M."/>
            <person name="Krigas N."/>
            <person name="Grigoriadou K."/>
            <person name="Maloupa E."/>
            <person name="Willems A."/>
        </authorList>
    </citation>
    <scope>NUCLEOTIDE SEQUENCE [LARGE SCALE GENOMIC DNA]</scope>
    <source>
        <strain evidence="3">LMG 31523</strain>
    </source>
</reference>
<accession>A0ABS5ERK2</accession>
<evidence type="ECO:0000313" key="2">
    <source>
        <dbReference type="EMBL" id="MBR0662923.1"/>
    </source>
</evidence>
<evidence type="ECO:0000256" key="1">
    <source>
        <dbReference type="SAM" id="MobiDB-lite"/>
    </source>
</evidence>